<dbReference type="NCBIfam" id="TIGR01764">
    <property type="entry name" value="excise"/>
    <property type="match status" value="1"/>
</dbReference>
<dbReference type="SUPFAM" id="SSF46955">
    <property type="entry name" value="Putative DNA-binding domain"/>
    <property type="match status" value="1"/>
</dbReference>
<evidence type="ECO:0000259" key="2">
    <source>
        <dbReference type="Pfam" id="PF12728"/>
    </source>
</evidence>
<reference evidence="4" key="1">
    <citation type="journal article" date="2019" name="Int. J. Syst. Evol. Microbiol.">
        <title>The Global Catalogue of Microorganisms (GCM) 10K type strain sequencing project: providing services to taxonomists for standard genome sequencing and annotation.</title>
        <authorList>
            <consortium name="The Broad Institute Genomics Platform"/>
            <consortium name="The Broad Institute Genome Sequencing Center for Infectious Disease"/>
            <person name="Wu L."/>
            <person name="Ma J."/>
        </authorList>
    </citation>
    <scope>NUCLEOTIDE SEQUENCE [LARGE SCALE GENOMIC DNA]</scope>
    <source>
        <strain evidence="4">KCTC 32255</strain>
    </source>
</reference>
<dbReference type="RefSeq" id="WP_345398189.1">
    <property type="nucleotide sequence ID" value="NZ_BAABLA010000028.1"/>
</dbReference>
<organism evidence="3 4">
    <name type="scientific">Haloechinothrix salitolerans</name>
    <dbReference type="NCBI Taxonomy" id="926830"/>
    <lineage>
        <taxon>Bacteria</taxon>
        <taxon>Bacillati</taxon>
        <taxon>Actinomycetota</taxon>
        <taxon>Actinomycetes</taxon>
        <taxon>Pseudonocardiales</taxon>
        <taxon>Pseudonocardiaceae</taxon>
        <taxon>Haloechinothrix</taxon>
    </lineage>
</organism>
<accession>A0ABW2C1K2</accession>
<dbReference type="EMBL" id="JBHSXX010000001">
    <property type="protein sequence ID" value="MFC6868260.1"/>
    <property type="molecule type" value="Genomic_DNA"/>
</dbReference>
<dbReference type="InterPro" id="IPR010093">
    <property type="entry name" value="SinI_DNA-bd"/>
</dbReference>
<dbReference type="InterPro" id="IPR041657">
    <property type="entry name" value="HTH_17"/>
</dbReference>
<sequence length="165" mass="18115">MSSTGRTVMPPEQPQRLLELLGALGTEEQVRTPALIASDGSRIDLPEELFEVLRDVVKSLADGLAITVAPTHTVLTTSEAADLLGVSRPTLVRLLEAGEIPYEQPARHRKVRLDDVLAYQQRMQRARAPGLDEMVRDAEDAGMYDLPEDATIERLSTSAERDNLG</sequence>
<feature type="domain" description="Helix-turn-helix" evidence="2">
    <location>
        <begin position="74"/>
        <end position="122"/>
    </location>
</feature>
<protein>
    <submittedName>
        <fullName evidence="3">Excisionase family DNA-binding protein</fullName>
    </submittedName>
</protein>
<evidence type="ECO:0000256" key="1">
    <source>
        <dbReference type="SAM" id="MobiDB-lite"/>
    </source>
</evidence>
<keyword evidence="4" id="KW-1185">Reference proteome</keyword>
<dbReference type="Pfam" id="PF12728">
    <property type="entry name" value="HTH_17"/>
    <property type="match status" value="1"/>
</dbReference>
<dbReference type="Proteomes" id="UP001596337">
    <property type="component" value="Unassembled WGS sequence"/>
</dbReference>
<gene>
    <name evidence="3" type="ORF">ACFQGD_14035</name>
</gene>
<keyword evidence="3" id="KW-0238">DNA-binding</keyword>
<evidence type="ECO:0000313" key="3">
    <source>
        <dbReference type="EMBL" id="MFC6868260.1"/>
    </source>
</evidence>
<proteinExistence type="predicted"/>
<dbReference type="InterPro" id="IPR009061">
    <property type="entry name" value="DNA-bd_dom_put_sf"/>
</dbReference>
<dbReference type="GO" id="GO:0003677">
    <property type="term" value="F:DNA binding"/>
    <property type="evidence" value="ECO:0007669"/>
    <property type="project" value="UniProtKB-KW"/>
</dbReference>
<feature type="region of interest" description="Disordered" evidence="1">
    <location>
        <begin position="146"/>
        <end position="165"/>
    </location>
</feature>
<evidence type="ECO:0000313" key="4">
    <source>
        <dbReference type="Proteomes" id="UP001596337"/>
    </source>
</evidence>
<comment type="caution">
    <text evidence="3">The sequence shown here is derived from an EMBL/GenBank/DDBJ whole genome shotgun (WGS) entry which is preliminary data.</text>
</comment>
<name>A0ABW2C1K2_9PSEU</name>